<evidence type="ECO:0000313" key="8">
    <source>
        <dbReference type="EMBL" id="JAS97380.1"/>
    </source>
</evidence>
<gene>
    <name evidence="8" type="ORF">g.3699</name>
</gene>
<accession>A0A1B6JDT1</accession>
<dbReference type="EMBL" id="GECU01010326">
    <property type="protein sequence ID" value="JAS97380.1"/>
    <property type="molecule type" value="Transcribed_RNA"/>
</dbReference>
<comment type="subcellular location">
    <subcellularLocation>
        <location evidence="1">Membrane</location>
        <topology evidence="1">Multi-pass membrane protein</topology>
    </subcellularLocation>
</comment>
<feature type="transmembrane region" description="Helical" evidence="6">
    <location>
        <begin position="6"/>
        <end position="27"/>
    </location>
</feature>
<dbReference type="AlphaFoldDB" id="A0A1B6JDT1"/>
<proteinExistence type="inferred from homology"/>
<evidence type="ECO:0000259" key="7">
    <source>
        <dbReference type="Pfam" id="PF06652"/>
    </source>
</evidence>
<dbReference type="GO" id="GO:0016020">
    <property type="term" value="C:membrane"/>
    <property type="evidence" value="ECO:0007669"/>
    <property type="project" value="UniProtKB-SubCell"/>
</dbReference>
<dbReference type="InterPro" id="IPR010596">
    <property type="entry name" value="Methuselah_N_dom"/>
</dbReference>
<keyword evidence="4" id="KW-0675">Receptor</keyword>
<keyword evidence="6" id="KW-0812">Transmembrane</keyword>
<name>A0A1B6JDT1_9HEMI</name>
<evidence type="ECO:0000256" key="1">
    <source>
        <dbReference type="ARBA" id="ARBA00004141"/>
    </source>
</evidence>
<keyword evidence="6" id="KW-1133">Transmembrane helix</keyword>
<keyword evidence="6" id="KW-0472">Membrane</keyword>
<dbReference type="SUPFAM" id="SSF63877">
    <property type="entry name" value="Methuselah ectodomain"/>
    <property type="match status" value="1"/>
</dbReference>
<reference evidence="8" key="1">
    <citation type="submission" date="2015-11" db="EMBL/GenBank/DDBJ databases">
        <title>De novo transcriptome assembly of four potential Pierce s Disease insect vectors from Arizona vineyards.</title>
        <authorList>
            <person name="Tassone E.E."/>
        </authorList>
    </citation>
    <scope>NUCLEOTIDE SEQUENCE</scope>
</reference>
<dbReference type="Pfam" id="PF06652">
    <property type="entry name" value="Methuselah_N"/>
    <property type="match status" value="1"/>
</dbReference>
<comment type="similarity">
    <text evidence="2">Belongs to the G-protein coupled receptor 2 family. Mth subfamily.</text>
</comment>
<feature type="domain" description="Methuselah N-terminal" evidence="7">
    <location>
        <begin position="99"/>
        <end position="170"/>
    </location>
</feature>
<organism evidence="8">
    <name type="scientific">Homalodisca liturata</name>
    <dbReference type="NCBI Taxonomy" id="320908"/>
    <lineage>
        <taxon>Eukaryota</taxon>
        <taxon>Metazoa</taxon>
        <taxon>Ecdysozoa</taxon>
        <taxon>Arthropoda</taxon>
        <taxon>Hexapoda</taxon>
        <taxon>Insecta</taxon>
        <taxon>Pterygota</taxon>
        <taxon>Neoptera</taxon>
        <taxon>Paraneoptera</taxon>
        <taxon>Hemiptera</taxon>
        <taxon>Auchenorrhyncha</taxon>
        <taxon>Membracoidea</taxon>
        <taxon>Cicadellidae</taxon>
        <taxon>Cicadellinae</taxon>
        <taxon>Proconiini</taxon>
        <taxon>Homalodisca</taxon>
    </lineage>
</organism>
<keyword evidence="5" id="KW-0807">Transducer</keyword>
<sequence length="203" mass="23009">IHVLFMIFIAALCVFQTYVLVISYSAVYHVPISSKPCGPDHLKFSVDLTNARNPKTSENNGELGNNSLQETYEGNNSFQNTLNTTLEIDNVLYPVGYIFQNNDTFRGCPCLLKTCIIKCCPFNQSFASRTNLTCIPEKSASTFKPFRESIFSKLDRHQQLSDLHSKNMNESDIFVIVGERCDKNKGKYGSRYDIKKSFIMEDG</sequence>
<feature type="non-terminal residue" evidence="8">
    <location>
        <position position="203"/>
    </location>
</feature>
<evidence type="ECO:0000256" key="2">
    <source>
        <dbReference type="ARBA" id="ARBA00008979"/>
    </source>
</evidence>
<feature type="non-terminal residue" evidence="8">
    <location>
        <position position="1"/>
    </location>
</feature>
<dbReference type="InterPro" id="IPR036272">
    <property type="entry name" value="Methuselah_N_sf"/>
</dbReference>
<evidence type="ECO:0000256" key="5">
    <source>
        <dbReference type="ARBA" id="ARBA00023224"/>
    </source>
</evidence>
<evidence type="ECO:0000256" key="6">
    <source>
        <dbReference type="SAM" id="Phobius"/>
    </source>
</evidence>
<protein>
    <recommendedName>
        <fullName evidence="7">Methuselah N-terminal domain-containing protein</fullName>
    </recommendedName>
</protein>
<evidence type="ECO:0000256" key="3">
    <source>
        <dbReference type="ARBA" id="ARBA00023040"/>
    </source>
</evidence>
<keyword evidence="3" id="KW-0297">G-protein coupled receptor</keyword>
<dbReference type="GO" id="GO:0004930">
    <property type="term" value="F:G protein-coupled receptor activity"/>
    <property type="evidence" value="ECO:0007669"/>
    <property type="project" value="UniProtKB-KW"/>
</dbReference>
<evidence type="ECO:0000256" key="4">
    <source>
        <dbReference type="ARBA" id="ARBA00023170"/>
    </source>
</evidence>